<keyword evidence="6" id="KW-0520">NAD</keyword>
<dbReference type="GO" id="GO:0005829">
    <property type="term" value="C:cytosol"/>
    <property type="evidence" value="ECO:0007669"/>
    <property type="project" value="TreeGrafter"/>
</dbReference>
<dbReference type="Gene3D" id="3.40.50.720">
    <property type="entry name" value="NAD(P)-binding Rossmann-like Domain"/>
    <property type="match status" value="1"/>
</dbReference>
<dbReference type="FunFam" id="3.90.180.10:FF:000067">
    <property type="entry name" value="alcohol dehydrogenase 1-like isoform X1"/>
    <property type="match status" value="1"/>
</dbReference>
<keyword evidence="4 8" id="KW-0862">Zinc</keyword>
<evidence type="ECO:0000256" key="5">
    <source>
        <dbReference type="ARBA" id="ARBA00023002"/>
    </source>
</evidence>
<dbReference type="SMART" id="SM00829">
    <property type="entry name" value="PKS_ER"/>
    <property type="match status" value="1"/>
</dbReference>
<comment type="cofactor">
    <cofactor evidence="1 8">
        <name>Zn(2+)</name>
        <dbReference type="ChEBI" id="CHEBI:29105"/>
    </cofactor>
</comment>
<dbReference type="Pfam" id="PF08240">
    <property type="entry name" value="ADH_N"/>
    <property type="match status" value="1"/>
</dbReference>
<dbReference type="Pfam" id="PF00107">
    <property type="entry name" value="ADH_zinc_N"/>
    <property type="match status" value="1"/>
</dbReference>
<comment type="subunit">
    <text evidence="2">Homodimer.</text>
</comment>
<organism evidence="10 11">
    <name type="scientific">Lactuca saligna</name>
    <name type="common">Willowleaf lettuce</name>
    <dbReference type="NCBI Taxonomy" id="75948"/>
    <lineage>
        <taxon>Eukaryota</taxon>
        <taxon>Viridiplantae</taxon>
        <taxon>Streptophyta</taxon>
        <taxon>Embryophyta</taxon>
        <taxon>Tracheophyta</taxon>
        <taxon>Spermatophyta</taxon>
        <taxon>Magnoliopsida</taxon>
        <taxon>eudicotyledons</taxon>
        <taxon>Gunneridae</taxon>
        <taxon>Pentapetalae</taxon>
        <taxon>asterids</taxon>
        <taxon>campanulids</taxon>
        <taxon>Asterales</taxon>
        <taxon>Asteraceae</taxon>
        <taxon>Cichorioideae</taxon>
        <taxon>Cichorieae</taxon>
        <taxon>Lactucinae</taxon>
        <taxon>Lactuca</taxon>
    </lineage>
</organism>
<dbReference type="GO" id="GO:0046294">
    <property type="term" value="P:formaldehyde catabolic process"/>
    <property type="evidence" value="ECO:0007669"/>
    <property type="project" value="TreeGrafter"/>
</dbReference>
<dbReference type="PANTHER" id="PTHR43880">
    <property type="entry name" value="ALCOHOL DEHYDROGENASE"/>
    <property type="match status" value="1"/>
</dbReference>
<gene>
    <name evidence="10" type="ORF">LSALG_LOCUS9349</name>
</gene>
<reference evidence="10" key="1">
    <citation type="submission" date="2023-04" db="EMBL/GenBank/DDBJ databases">
        <authorList>
            <person name="Vijverberg K."/>
            <person name="Xiong W."/>
            <person name="Schranz E."/>
        </authorList>
    </citation>
    <scope>NUCLEOTIDE SEQUENCE</scope>
</reference>
<evidence type="ECO:0000256" key="4">
    <source>
        <dbReference type="ARBA" id="ARBA00022833"/>
    </source>
</evidence>
<evidence type="ECO:0000259" key="9">
    <source>
        <dbReference type="SMART" id="SM00829"/>
    </source>
</evidence>
<keyword evidence="5" id="KW-0560">Oxidoreductase</keyword>
<evidence type="ECO:0000256" key="8">
    <source>
        <dbReference type="RuleBase" id="RU361277"/>
    </source>
</evidence>
<evidence type="ECO:0000256" key="2">
    <source>
        <dbReference type="ARBA" id="ARBA00011738"/>
    </source>
</evidence>
<keyword evidence="3 8" id="KW-0479">Metal-binding</keyword>
<feature type="domain" description="Enoyl reductase (ER)" evidence="9">
    <location>
        <begin position="20"/>
        <end position="377"/>
    </location>
</feature>
<dbReference type="InterPro" id="IPR036291">
    <property type="entry name" value="NAD(P)-bd_dom_sf"/>
</dbReference>
<dbReference type="FunFam" id="3.40.50.720:FF:000003">
    <property type="entry name" value="S-(hydroxymethyl)glutathione dehydrogenase"/>
    <property type="match status" value="1"/>
</dbReference>
<name>A0AA35YBX5_LACSI</name>
<dbReference type="SUPFAM" id="SSF51735">
    <property type="entry name" value="NAD(P)-binding Rossmann-fold domains"/>
    <property type="match status" value="1"/>
</dbReference>
<dbReference type="SUPFAM" id="SSF50129">
    <property type="entry name" value="GroES-like"/>
    <property type="match status" value="2"/>
</dbReference>
<accession>A0AA35YBX5</accession>
<proteinExistence type="inferred from homology"/>
<dbReference type="InterPro" id="IPR020843">
    <property type="entry name" value="ER"/>
</dbReference>
<evidence type="ECO:0000313" key="10">
    <source>
        <dbReference type="EMBL" id="CAI9268952.1"/>
    </source>
</evidence>
<keyword evidence="11" id="KW-1185">Reference proteome</keyword>
<dbReference type="InterPro" id="IPR013149">
    <property type="entry name" value="ADH-like_C"/>
</dbReference>
<dbReference type="Proteomes" id="UP001177003">
    <property type="component" value="Chromosome 1"/>
</dbReference>
<evidence type="ECO:0000256" key="6">
    <source>
        <dbReference type="ARBA" id="ARBA00023027"/>
    </source>
</evidence>
<protein>
    <recommendedName>
        <fullName evidence="9">Enoyl reductase (ER) domain-containing protein</fullName>
    </recommendedName>
</protein>
<dbReference type="PANTHER" id="PTHR43880:SF38">
    <property type="entry name" value="ALCOHOL DEHYDROGENASE-RELATED"/>
    <property type="match status" value="1"/>
</dbReference>
<dbReference type="CDD" id="cd08277">
    <property type="entry name" value="liver_alcohol_DH_like"/>
    <property type="match status" value="1"/>
</dbReference>
<evidence type="ECO:0000256" key="1">
    <source>
        <dbReference type="ARBA" id="ARBA00001947"/>
    </source>
</evidence>
<dbReference type="InterPro" id="IPR011032">
    <property type="entry name" value="GroES-like_sf"/>
</dbReference>
<sequence>MMNTIPDVITCKAAVVREIGGAITVEEIKVDPPKASEVRIKMLCASICHTDILACNGMPFPLFPRIPGHEGVGVVESVGEGVTTEVKPGDVVMPLYMGECGQCLNCKSGRTNTCHVYPITLNGLMADGTSRMTVAATGEAAYHLFNCSTWSEYMVIDVNYVIKLDPKISLPHASLLSCGFTTGLGAPWKEAPVTKGSSVAVFGLGVVGLGAIKGAQMQGALKIIGVDINEKKASKGKVFGMTDFINPQNHPDRSVSDLIKDITDGLGVDYCFECSGVEPLLNEAIDASKIGIGTTVAIGVGLETNWAIKNLSLLSGRTLKGSLMGGVRTHSDLPIILNKCVNKEIEMDQLLTHEIRLENIQEAFKIMKKPDCLKILIKF</sequence>
<comment type="similarity">
    <text evidence="7">Belongs to the zinc-containing alcohol dehydrogenase family. Class-IV subfamily.</text>
</comment>
<dbReference type="EMBL" id="OX465077">
    <property type="protein sequence ID" value="CAI9268952.1"/>
    <property type="molecule type" value="Genomic_DNA"/>
</dbReference>
<dbReference type="InterPro" id="IPR002328">
    <property type="entry name" value="ADH_Zn_CS"/>
</dbReference>
<evidence type="ECO:0000313" key="11">
    <source>
        <dbReference type="Proteomes" id="UP001177003"/>
    </source>
</evidence>
<dbReference type="InterPro" id="IPR013154">
    <property type="entry name" value="ADH-like_N"/>
</dbReference>
<evidence type="ECO:0000256" key="7">
    <source>
        <dbReference type="ARBA" id="ARBA00060764"/>
    </source>
</evidence>
<dbReference type="Gene3D" id="3.90.180.10">
    <property type="entry name" value="Medium-chain alcohol dehydrogenases, catalytic domain"/>
    <property type="match status" value="1"/>
</dbReference>
<dbReference type="GO" id="GO:0051903">
    <property type="term" value="F:S-(hydroxymethyl)glutathione dehydrogenase [NAD(P)+] activity"/>
    <property type="evidence" value="ECO:0007669"/>
    <property type="project" value="TreeGrafter"/>
</dbReference>
<evidence type="ECO:0000256" key="3">
    <source>
        <dbReference type="ARBA" id="ARBA00022723"/>
    </source>
</evidence>
<dbReference type="PROSITE" id="PS00059">
    <property type="entry name" value="ADH_ZINC"/>
    <property type="match status" value="1"/>
</dbReference>
<dbReference type="GO" id="GO:0008270">
    <property type="term" value="F:zinc ion binding"/>
    <property type="evidence" value="ECO:0007669"/>
    <property type="project" value="InterPro"/>
</dbReference>
<dbReference type="AlphaFoldDB" id="A0AA35YBX5"/>